<evidence type="ECO:0000313" key="2">
    <source>
        <dbReference type="EMBL" id="KAF7375591.1"/>
    </source>
</evidence>
<evidence type="ECO:0000313" key="3">
    <source>
        <dbReference type="Proteomes" id="UP000623467"/>
    </source>
</evidence>
<dbReference type="AlphaFoldDB" id="A0A8H6ZG10"/>
<accession>A0A8H6ZG10</accession>
<reference evidence="2" key="1">
    <citation type="submission" date="2020-05" db="EMBL/GenBank/DDBJ databases">
        <title>Mycena genomes resolve the evolution of fungal bioluminescence.</title>
        <authorList>
            <person name="Tsai I.J."/>
        </authorList>
    </citation>
    <scope>NUCLEOTIDE SEQUENCE</scope>
    <source>
        <strain evidence="2">160909Yilan</strain>
    </source>
</reference>
<feature type="compositionally biased region" description="Gly residues" evidence="1">
    <location>
        <begin position="297"/>
        <end position="314"/>
    </location>
</feature>
<organism evidence="2 3">
    <name type="scientific">Mycena sanguinolenta</name>
    <dbReference type="NCBI Taxonomy" id="230812"/>
    <lineage>
        <taxon>Eukaryota</taxon>
        <taxon>Fungi</taxon>
        <taxon>Dikarya</taxon>
        <taxon>Basidiomycota</taxon>
        <taxon>Agaricomycotina</taxon>
        <taxon>Agaricomycetes</taxon>
        <taxon>Agaricomycetidae</taxon>
        <taxon>Agaricales</taxon>
        <taxon>Marasmiineae</taxon>
        <taxon>Mycenaceae</taxon>
        <taxon>Mycena</taxon>
    </lineage>
</organism>
<keyword evidence="3" id="KW-1185">Reference proteome</keyword>
<feature type="compositionally biased region" description="Basic and acidic residues" evidence="1">
    <location>
        <begin position="380"/>
        <end position="392"/>
    </location>
</feature>
<protein>
    <submittedName>
        <fullName evidence="2">Uncharacterized protein</fullName>
    </submittedName>
</protein>
<gene>
    <name evidence="2" type="ORF">MSAN_00447700</name>
</gene>
<feature type="compositionally biased region" description="Acidic residues" evidence="1">
    <location>
        <begin position="355"/>
        <end position="368"/>
    </location>
</feature>
<feature type="compositionally biased region" description="Acidic residues" evidence="1">
    <location>
        <begin position="254"/>
        <end position="270"/>
    </location>
</feature>
<feature type="region of interest" description="Disordered" evidence="1">
    <location>
        <begin position="232"/>
        <end position="333"/>
    </location>
</feature>
<feature type="compositionally biased region" description="Polar residues" evidence="1">
    <location>
        <begin position="173"/>
        <end position="197"/>
    </location>
</feature>
<dbReference type="OrthoDB" id="2690740at2759"/>
<evidence type="ECO:0000256" key="1">
    <source>
        <dbReference type="SAM" id="MobiDB-lite"/>
    </source>
</evidence>
<dbReference type="EMBL" id="JACAZH010000002">
    <property type="protein sequence ID" value="KAF7375591.1"/>
    <property type="molecule type" value="Genomic_DNA"/>
</dbReference>
<name>A0A8H6ZG10_9AGAR</name>
<proteinExistence type="predicted"/>
<comment type="caution">
    <text evidence="2">The sequence shown here is derived from an EMBL/GenBank/DDBJ whole genome shotgun (WGS) entry which is preliminary data.</text>
</comment>
<feature type="region of interest" description="Disordered" evidence="1">
    <location>
        <begin position="162"/>
        <end position="197"/>
    </location>
</feature>
<sequence length="653" mass="70014">MPQIFVPPDVLAAAVTVIDASDPEGPLAALRAHLVAVPHVATVATPLTSTPTESIDILASQAHSSADLVVVPHASTSPGSKPVKSIKTYAGYRSYKASSHESPSQTVSLSCSTTATTAIVDAAQPVWLPWCPFADPFSTANLSFEEENEAFQHRFDGSSTLDSLSGEDLPVESSPTFRGSSPFTVTAGSSPTLQGSSPVPFAAKVAPLRLLSPLDVGIGTIVPDCLSQSLSPLSPLSPSPSSPLVGAKRKASEMEEEDKEYDDEDGEDEDDKPRHRLFIRLPYMLGAHPRRRTRGRAAGGAPGGGGGGGLGGRGPANLWTPDCPHRGNASRVGQAGDIGVMPCHDDGCEHGDCQEAGDGDDDEQEQNDSQEGGRKHRKRGETQVEWRRDQGSGRRVTKGAGYLLSQFLTVFGRKGRAALESILAGPPPAMEDNSGVDMAGVDTVALVKRLDKNKAQLRIGELEYMLSLMQLSLNIDSEQRDALAKGDKNMASISALARKYGKARETFNEWVGFGHRLLFLCAGGSLYLLPIIAALDGQWLPLVWCLMVPLHYMRNVGGYIRSLRLYYHSPVADDQPSQCQTISLADQVLLEEIYSNIETNCLKLPVQSSEWEAPTISPSWKPLDNADLLLPEAIVITTPLKLETTACPVKPKN</sequence>
<feature type="region of interest" description="Disordered" evidence="1">
    <location>
        <begin position="354"/>
        <end position="393"/>
    </location>
</feature>
<dbReference type="Proteomes" id="UP000623467">
    <property type="component" value="Unassembled WGS sequence"/>
</dbReference>